<name>K0PTV1_9HYPH</name>
<dbReference type="Proteomes" id="UP000009319">
    <property type="component" value="Unassembled WGS sequence"/>
</dbReference>
<evidence type="ECO:0000256" key="1">
    <source>
        <dbReference type="SAM" id="SignalP"/>
    </source>
</evidence>
<keyword evidence="1" id="KW-0732">Signal</keyword>
<proteinExistence type="predicted"/>
<dbReference type="InterPro" id="IPR008914">
    <property type="entry name" value="PEBP"/>
</dbReference>
<comment type="caution">
    <text evidence="2">The sequence shown here is derived from an EMBL/GenBank/DDBJ whole genome shotgun (WGS) entry which is preliminary data.</text>
</comment>
<protein>
    <submittedName>
        <fullName evidence="2">Phosphatidylethanolamine-binding protein</fullName>
    </submittedName>
</protein>
<keyword evidence="3" id="KW-1185">Reference proteome</keyword>
<dbReference type="STRING" id="1211777.BN77_1945"/>
<dbReference type="CDD" id="cd00865">
    <property type="entry name" value="PEBP_bact_arch"/>
    <property type="match status" value="1"/>
</dbReference>
<gene>
    <name evidence="2" type="ORF">BN77_1945</name>
</gene>
<dbReference type="NCBIfam" id="TIGR00481">
    <property type="entry name" value="YbhB/YbcL family Raf kinase inhibitor-like protein"/>
    <property type="match status" value="1"/>
</dbReference>
<dbReference type="EMBL" id="CANI01000008">
    <property type="protein sequence ID" value="CCM74800.1"/>
    <property type="molecule type" value="Genomic_DNA"/>
</dbReference>
<sequence>MRMSAIAHAAIALAFTASPLLAADIKVVFENTGQGDTLPERNASCVASHGKAAAGSNKSPEISWSKGPAGTRSYALAMTDPDVPRDLSLLNKDGTMIARDLPRMEFTHWILANIPATITRLAEGADGDGLPQGGFPLETTEHGRRGQNGFAAFLKDGPYGGYMGACPPWNDLRIHRYRVTVYALDTERLSLPDAFTRTDFLTAAKRHVLASGAAELTYTINARATK</sequence>
<feature type="signal peptide" evidence="1">
    <location>
        <begin position="1"/>
        <end position="22"/>
    </location>
</feature>
<dbReference type="InterPro" id="IPR036610">
    <property type="entry name" value="PEBP-like_sf"/>
</dbReference>
<dbReference type="PANTHER" id="PTHR30289">
    <property type="entry name" value="UNCHARACTERIZED PROTEIN YBCL-RELATED"/>
    <property type="match status" value="1"/>
</dbReference>
<dbReference type="AlphaFoldDB" id="K0PTV1"/>
<dbReference type="SUPFAM" id="SSF49777">
    <property type="entry name" value="PEBP-like"/>
    <property type="match status" value="1"/>
</dbReference>
<organism evidence="2 3">
    <name type="scientific">Rhizobium mesoamericanum STM3625</name>
    <dbReference type="NCBI Taxonomy" id="1211777"/>
    <lineage>
        <taxon>Bacteria</taxon>
        <taxon>Pseudomonadati</taxon>
        <taxon>Pseudomonadota</taxon>
        <taxon>Alphaproteobacteria</taxon>
        <taxon>Hyphomicrobiales</taxon>
        <taxon>Rhizobiaceae</taxon>
        <taxon>Rhizobium/Agrobacterium group</taxon>
        <taxon>Rhizobium</taxon>
    </lineage>
</organism>
<dbReference type="InterPro" id="IPR005247">
    <property type="entry name" value="YbhB_YbcL/LppC-like"/>
</dbReference>
<dbReference type="eggNOG" id="COG1881">
    <property type="taxonomic scope" value="Bacteria"/>
</dbReference>
<dbReference type="PANTHER" id="PTHR30289:SF1">
    <property type="entry name" value="PEBP (PHOSPHATIDYLETHANOLAMINE-BINDING PROTEIN) FAMILY PROTEIN"/>
    <property type="match status" value="1"/>
</dbReference>
<reference evidence="2 3" key="1">
    <citation type="journal article" date="2013" name="Genome Announc.">
        <title>Draft Genome Sequence of Rhizobium mesoamericanum STM3625, a Nitrogen-Fixing Symbiont of Mimosa pudica Isolated in French Guiana (South America).</title>
        <authorList>
            <person name="Moulin L."/>
            <person name="Mornico D."/>
            <person name="Melkonian R."/>
            <person name="Klonowska A."/>
        </authorList>
    </citation>
    <scope>NUCLEOTIDE SEQUENCE [LARGE SCALE GENOMIC DNA]</scope>
    <source>
        <strain evidence="2 3">STM3625</strain>
    </source>
</reference>
<feature type="chain" id="PRO_5003835690" evidence="1">
    <location>
        <begin position="23"/>
        <end position="226"/>
    </location>
</feature>
<dbReference type="Pfam" id="PF01161">
    <property type="entry name" value="PBP"/>
    <property type="match status" value="1"/>
</dbReference>
<dbReference type="HOGENOM" id="CLU_083918_0_0_5"/>
<dbReference type="Gene3D" id="3.90.280.10">
    <property type="entry name" value="PEBP-like"/>
    <property type="match status" value="1"/>
</dbReference>
<accession>K0PTV1</accession>
<dbReference type="RefSeq" id="WP_007530899.1">
    <property type="nucleotide sequence ID" value="NZ_HF536772.1"/>
</dbReference>
<evidence type="ECO:0000313" key="2">
    <source>
        <dbReference type="EMBL" id="CCM74800.1"/>
    </source>
</evidence>
<evidence type="ECO:0000313" key="3">
    <source>
        <dbReference type="Proteomes" id="UP000009319"/>
    </source>
</evidence>